<evidence type="ECO:0000313" key="3">
    <source>
        <dbReference type="Proteomes" id="UP000251166"/>
    </source>
</evidence>
<organism evidence="2 3">
    <name type="scientific">Rhizobium leguminosarum</name>
    <dbReference type="NCBI Taxonomy" id="384"/>
    <lineage>
        <taxon>Bacteria</taxon>
        <taxon>Pseudomonadati</taxon>
        <taxon>Pseudomonadota</taxon>
        <taxon>Alphaproteobacteria</taxon>
        <taxon>Hyphomicrobiales</taxon>
        <taxon>Rhizobiaceae</taxon>
        <taxon>Rhizobium/Agrobacterium group</taxon>
        <taxon>Rhizobium</taxon>
    </lineage>
</organism>
<dbReference type="InterPro" id="IPR001054">
    <property type="entry name" value="A/G_cyclase"/>
</dbReference>
<protein>
    <submittedName>
        <fullName evidence="2">Adenylate and Guanylate cyclase catalytic domain family protein</fullName>
    </submittedName>
</protein>
<name>A0A2Z4YJB1_RHILE</name>
<proteinExistence type="predicted"/>
<dbReference type="Gene3D" id="3.30.70.1230">
    <property type="entry name" value="Nucleotide cyclase"/>
    <property type="match status" value="1"/>
</dbReference>
<dbReference type="PANTHER" id="PTHR43081">
    <property type="entry name" value="ADENYLATE CYCLASE, TERMINAL-DIFFERENTIATION SPECIFIC-RELATED"/>
    <property type="match status" value="1"/>
</dbReference>
<sequence length="382" mass="41975">MEDIARWLANDAPHNGVKELFAAFCQQIVRSGMPVGRASLGLEVLHPEVSGWQYIWTDEGQSVHASDRATAPTSHTYLNSPTRIVDETGKPFRRVLDAPCLDLPLLEELRLKGMTDYVMYQLPFLDQSRTAVISFATRQSAVCDPASLDRLELAANLLSPYLERHVLHHIAVDLLDTYVGPNTGQLIIEGRVDRAAVELIEAAIWFADMRGFTLLSEQAPIPEVLAQLNAWFGIIGEVVEAHGGEILKFIGDSVLAIFPTSAGRDRSAACRQALSAAQEFCRRSDAENARRISSGMPPVAHGLALHAGAVAYGNVGASRRLDFTVIGPAVNKASRLLELAKRLDRIVLVSSAVAREVDQPLLDLGRYRLRDIKQIERVFTLP</sequence>
<dbReference type="SMART" id="SM00044">
    <property type="entry name" value="CYCc"/>
    <property type="match status" value="1"/>
</dbReference>
<dbReference type="GO" id="GO:0004016">
    <property type="term" value="F:adenylate cyclase activity"/>
    <property type="evidence" value="ECO:0007669"/>
    <property type="project" value="UniProtKB-ARBA"/>
</dbReference>
<accession>A0A2Z4YJB1</accession>
<dbReference type="PANTHER" id="PTHR43081:SF11">
    <property type="entry name" value="BLR2264 PROTEIN"/>
    <property type="match status" value="1"/>
</dbReference>
<dbReference type="GO" id="GO:0006171">
    <property type="term" value="P:cAMP biosynthetic process"/>
    <property type="evidence" value="ECO:0007669"/>
    <property type="project" value="TreeGrafter"/>
</dbReference>
<dbReference type="CDD" id="cd07302">
    <property type="entry name" value="CHD"/>
    <property type="match status" value="1"/>
</dbReference>
<dbReference type="InterPro" id="IPR050697">
    <property type="entry name" value="Adenylyl/Guanylyl_Cyclase_3/4"/>
</dbReference>
<evidence type="ECO:0000313" key="2">
    <source>
        <dbReference type="EMBL" id="AXA41570.1"/>
    </source>
</evidence>
<gene>
    <name evidence="2" type="ORF">DLJ82_4005</name>
</gene>
<dbReference type="Pfam" id="PF00211">
    <property type="entry name" value="Guanylate_cyc"/>
    <property type="match status" value="1"/>
</dbReference>
<dbReference type="GO" id="GO:0035556">
    <property type="term" value="P:intracellular signal transduction"/>
    <property type="evidence" value="ECO:0007669"/>
    <property type="project" value="InterPro"/>
</dbReference>
<dbReference type="Proteomes" id="UP000251166">
    <property type="component" value="Chromosome"/>
</dbReference>
<dbReference type="InterPro" id="IPR029787">
    <property type="entry name" value="Nucleotide_cyclase"/>
</dbReference>
<reference evidence="2 3" key="1">
    <citation type="submission" date="2018-07" db="EMBL/GenBank/DDBJ databases">
        <title>Rhizobium leguminosarum strain:ATCC 14479 Genome sequencing and assembly.</title>
        <authorList>
            <person name="Chakraborty R."/>
        </authorList>
    </citation>
    <scope>NUCLEOTIDE SEQUENCE [LARGE SCALE GENOMIC DNA]</scope>
    <source>
        <strain evidence="2 3">ATCC 14479</strain>
    </source>
</reference>
<dbReference type="SUPFAM" id="SSF55073">
    <property type="entry name" value="Nucleotide cyclase"/>
    <property type="match status" value="1"/>
</dbReference>
<evidence type="ECO:0000259" key="1">
    <source>
        <dbReference type="PROSITE" id="PS50125"/>
    </source>
</evidence>
<dbReference type="RefSeq" id="WP_162710316.1">
    <property type="nucleotide sequence ID" value="NZ_CP030760.1"/>
</dbReference>
<feature type="domain" description="Guanylate cyclase" evidence="1">
    <location>
        <begin position="203"/>
        <end position="337"/>
    </location>
</feature>
<dbReference type="PROSITE" id="PS50125">
    <property type="entry name" value="GUANYLATE_CYCLASE_2"/>
    <property type="match status" value="1"/>
</dbReference>
<dbReference type="EMBL" id="CP030760">
    <property type="protein sequence ID" value="AXA41570.1"/>
    <property type="molecule type" value="Genomic_DNA"/>
</dbReference>
<dbReference type="AlphaFoldDB" id="A0A2Z4YJB1"/>